<organism evidence="3">
    <name type="scientific">Graphocephala atropunctata</name>
    <dbReference type="NCBI Taxonomy" id="36148"/>
    <lineage>
        <taxon>Eukaryota</taxon>
        <taxon>Metazoa</taxon>
        <taxon>Ecdysozoa</taxon>
        <taxon>Arthropoda</taxon>
        <taxon>Hexapoda</taxon>
        <taxon>Insecta</taxon>
        <taxon>Pterygota</taxon>
        <taxon>Neoptera</taxon>
        <taxon>Paraneoptera</taxon>
        <taxon>Hemiptera</taxon>
        <taxon>Auchenorrhyncha</taxon>
        <taxon>Membracoidea</taxon>
        <taxon>Cicadellidae</taxon>
        <taxon>Cicadellinae</taxon>
        <taxon>Cicadellini</taxon>
        <taxon>Graphocephala</taxon>
    </lineage>
</organism>
<dbReference type="EMBL" id="GEBQ01019663">
    <property type="protein sequence ID" value="JAT20314.1"/>
    <property type="molecule type" value="Transcribed_RNA"/>
</dbReference>
<feature type="coiled-coil region" evidence="1">
    <location>
        <begin position="1198"/>
        <end position="1275"/>
    </location>
</feature>
<dbReference type="InterPro" id="IPR049885">
    <property type="entry name" value="MTCL1-3"/>
</dbReference>
<protein>
    <submittedName>
        <fullName evidence="3">Uncharacterized protein</fullName>
    </submittedName>
</protein>
<sequence>SSWSSNRRQDDSRNSDSFGSRTWTSSSNLNLSSSDLSSTKKPTTEDITSSRFSSAASSWTSSPNLANLKDETPTVSFTLPRRRPSVESGQDDPEEFEDFINDYRRTQYTVRRRTSGSSLTPASSPTTEAPPRSFSRSSSVRESSSSRSSPSPSLQTPTTTNTTERVRTSPSPISDRFRTSPSPAPEKTKTYSTSSTPDRPKSLPTSTPHSNSSDVEFLFKLKSSKPPIPRKKPSQATPASKSGSSSSSESDDEDDVSNAGTETTDTTIVNDNELQEQVETLKRELDTMKTRCERVEREKSDILLRRLASLDTSTSKTTASEVLKLQKKVNELQSTVEDLRDDKKSLSLKVRELETDLEKTKDITVVEKEADALRAKLHAAETLCEELMDENEDMKKELRDLEEEMDEMQDNFREEQADEYTTLKKELEQTAKNCRILSFKLRKAERKTETLEAEKLEAEKKCRELAGGQTGLDKAERIRHLEQELAVANEVSKRLQAELEETKGKLKTSDGSSDKPAAKKKAPMLSAIGKSSSGEKMSRESLTRGGSQEDPVQLLRDLQDSMEREADLREQLRFAEEEIYQLQTRKQKIFISKKPSTLTSEVELKLTSEPEVASETTQTLVTRLTSMASQMKSSQTQTDIFNNAETQTERKYPLQTKDSYADQSDFLIAIEIQTENVEMCSVGENVCALCIDGLSTYSKTDNIKDCEVQTDIFSNTEEISTQTIIVDLGESSVQTELESHISNNTDAKQLTFNDCLTQTNRFENLVDSSVQTDLDHYINSKYNENFSDGSNGIQQVCNKVSTASAESLLATSVGVQTDELENHISVDTDLKQIIHTFNDCHTQTETSETIKDSSSQTDLDHMLSSEDNTVQVSENIDVIQQGNVCEEVTTESTEAPPSSVSVGVQVSDPDWSPALLWSKARYGMMPDSVSALRYHSVDNYRSKSLPVRLDSVQCVSEVGSQTDPQFPATFRPVHLSGSILPPAHLSPMATLLTPLAGRKASPTPPRLTPEPPVEKDEGISDEEDPAELRLLLELNEQEAAVLRRKVEEMEGEEEMLKRKVRELQEKLSAKTSSASSKVSFKETTPTKTNGVYEKKITVLEEEMNDLRKKLLEKERECERLNTELTLTQKKPKVLQKAKSLDADQQALDLKRQMQVVEQEANVLRTRNHKLEFDNEKLMADNKRLLLTQSKKPQDKMSSLETKVRIIELEKKLEEANKRLAEKEDDLKGKTGTDMKLPEKASPLSATEFEKLKKDLSKAELENNKLNDALKRLKEESVTDILKFYKERTPKKPTDLTTKLQMKKMVDDLESEIGEIITAFKKCDEERKKSSSGSVQNNDIGKYKKEIEDLKSKLDQTEREKKNYYEEKEKIEKLLKSAEEDKKRLDGDVTKISSKTELEKKALRDAKNKLEKDKSELESKLEKLLKDKSANNAAKDEVNNLNKQIETLTQELKEEKANTQQLKSQLEAAKSVEKEHSKISKESGDKTKKIIELEKKIKETDEKLKKSEKLLVLKKEKVTKLTKELEDLKKTKSEELDTTNNEKEALKTDVSRLEDKIKQLQDDINNKNGLIETLEGNLRRERERATDATVKAGSAASREISQLREELTKAKSSAQELNGKISRMESEKHDFEKSVKETECKLEKEAKLWESKASDLEMEQQTLRKANDKLKAAHEKEIKSKDEELASLKAKSLQAGGKKVTEVKQEYQAKIDKLEVALASEKREYDDLTSKYEQLEEEHVVMKSKLVMEKEGVQADLEKSQRELKAMKDDLDTAHSRCDDQEKSWSKEKKDLEEKIKTLDRKIKSNSDSAETWVLEKNRLNAIAEEKGSIIEQLKKEQQNQLQQIDHMHKEIEDYRNKMDDYEKLTNLQRNMTTEQAGMDREIKELKNKLQAEEKNRKVEVSELKMRYDNRVSVISDELTAAQGQVSRFKRERDTFKHMLEGAQKTIGELKASGASARSSLSLDDSEELRGQITALEQQISCMEDELSESRLEGSRVKTELVSERSAWEIKMSEMTSKLNEMEEDRILSGRTKIAGLKSRLELAWQKEREDQHRLLQETSTLARDLRQTLFEVERERDKERLESKRKLEQLKKTVEEEQDENKKKLNEVQNDLLELRDAHAKLRTTNEKLRRDKDRFEKERESLKS</sequence>
<reference evidence="3" key="1">
    <citation type="submission" date="2015-11" db="EMBL/GenBank/DDBJ databases">
        <title>De novo transcriptome assembly of four potential Pierce s Disease insect vectors from Arizona vineyards.</title>
        <authorList>
            <person name="Tassone E.E."/>
        </authorList>
    </citation>
    <scope>NUCLEOTIDE SEQUENCE</scope>
</reference>
<feature type="compositionally biased region" description="Pro residues" evidence="2">
    <location>
        <begin position="1002"/>
        <end position="1011"/>
    </location>
</feature>
<feature type="compositionally biased region" description="Basic and acidic residues" evidence="2">
    <location>
        <begin position="1469"/>
        <end position="1484"/>
    </location>
</feature>
<feature type="region of interest" description="Disordered" evidence="2">
    <location>
        <begin position="1608"/>
        <end position="1634"/>
    </location>
</feature>
<feature type="region of interest" description="Disordered" evidence="2">
    <location>
        <begin position="996"/>
        <end position="1021"/>
    </location>
</feature>
<feature type="coiled-coil region" evidence="1">
    <location>
        <begin position="558"/>
        <end position="585"/>
    </location>
</feature>
<feature type="compositionally biased region" description="Basic and acidic residues" evidence="2">
    <location>
        <begin position="2091"/>
        <end position="2106"/>
    </location>
</feature>
<dbReference type="Gene3D" id="1.10.287.1490">
    <property type="match status" value="1"/>
</dbReference>
<feature type="region of interest" description="Disordered" evidence="2">
    <location>
        <begin position="1771"/>
        <end position="1790"/>
    </location>
</feature>
<feature type="compositionally biased region" description="Acidic residues" evidence="2">
    <location>
        <begin position="89"/>
        <end position="100"/>
    </location>
</feature>
<feature type="region of interest" description="Disordered" evidence="2">
    <location>
        <begin position="502"/>
        <end position="552"/>
    </location>
</feature>
<feature type="coiled-coil region" evidence="1">
    <location>
        <begin position="1965"/>
        <end position="2024"/>
    </location>
</feature>
<evidence type="ECO:0000313" key="3">
    <source>
        <dbReference type="EMBL" id="JAT20314.1"/>
    </source>
</evidence>
<feature type="compositionally biased region" description="Low complexity" evidence="2">
    <location>
        <begin position="115"/>
        <end position="163"/>
    </location>
</feature>
<feature type="region of interest" description="Disordered" evidence="2">
    <location>
        <begin position="2091"/>
        <end position="2111"/>
    </location>
</feature>
<feature type="compositionally biased region" description="Polar residues" evidence="2">
    <location>
        <begin position="190"/>
        <end position="214"/>
    </location>
</feature>
<feature type="region of interest" description="Disordered" evidence="2">
    <location>
        <begin position="1454"/>
        <end position="1484"/>
    </location>
</feature>
<proteinExistence type="predicted"/>
<gene>
    <name evidence="3" type="ORF">g.46614</name>
</gene>
<feature type="compositionally biased region" description="Low complexity" evidence="2">
    <location>
        <begin position="25"/>
        <end position="37"/>
    </location>
</feature>
<feature type="non-terminal residue" evidence="3">
    <location>
        <position position="1"/>
    </location>
</feature>
<feature type="compositionally biased region" description="Basic and acidic residues" evidence="2">
    <location>
        <begin position="502"/>
        <end position="517"/>
    </location>
</feature>
<feature type="region of interest" description="Disordered" evidence="2">
    <location>
        <begin position="1"/>
        <end position="275"/>
    </location>
</feature>
<evidence type="ECO:0000256" key="2">
    <source>
        <dbReference type="SAM" id="MobiDB-lite"/>
    </source>
</evidence>
<name>A0A1B6L9W2_9HEMI</name>
<accession>A0A1B6L9W2</accession>
<feature type="compositionally biased region" description="Polar residues" evidence="2">
    <location>
        <begin position="258"/>
        <end position="275"/>
    </location>
</feature>
<dbReference type="PANTHER" id="PTHR15742:SF5">
    <property type="entry name" value="GIRDIN"/>
    <property type="match status" value="1"/>
</dbReference>
<feature type="compositionally biased region" description="Low complexity" evidence="2">
    <location>
        <begin position="49"/>
        <end position="62"/>
    </location>
</feature>
<keyword evidence="1" id="KW-0175">Coiled coil</keyword>
<feature type="non-terminal residue" evidence="3">
    <location>
        <position position="2145"/>
    </location>
</feature>
<feature type="compositionally biased region" description="Basic and acidic residues" evidence="2">
    <location>
        <begin position="1621"/>
        <end position="1634"/>
    </location>
</feature>
<evidence type="ECO:0000256" key="1">
    <source>
        <dbReference type="SAM" id="Coils"/>
    </source>
</evidence>
<feature type="coiled-coil region" evidence="1">
    <location>
        <begin position="1032"/>
        <end position="1166"/>
    </location>
</feature>
<dbReference type="PANTHER" id="PTHR15742">
    <property type="entry name" value="GIRDIN"/>
    <property type="match status" value="1"/>
</dbReference>